<protein>
    <submittedName>
        <fullName evidence="2">2-polyprenyl-3-methyl-5-hydroxy-6-metoxy-1, 4-benzoquinol methylase</fullName>
    </submittedName>
</protein>
<evidence type="ECO:0000313" key="3">
    <source>
        <dbReference type="Proteomes" id="UP001519345"/>
    </source>
</evidence>
<dbReference type="RefSeq" id="WP_209464053.1">
    <property type="nucleotide sequence ID" value="NZ_CP110224.1"/>
</dbReference>
<dbReference type="SUPFAM" id="SSF53335">
    <property type="entry name" value="S-adenosyl-L-methionine-dependent methyltransferases"/>
    <property type="match status" value="1"/>
</dbReference>
<evidence type="ECO:0000259" key="1">
    <source>
        <dbReference type="Pfam" id="PF08241"/>
    </source>
</evidence>
<dbReference type="GO" id="GO:0008168">
    <property type="term" value="F:methyltransferase activity"/>
    <property type="evidence" value="ECO:0007669"/>
    <property type="project" value="UniProtKB-KW"/>
</dbReference>
<gene>
    <name evidence="2" type="ORF">J2Z83_003106</name>
</gene>
<organism evidence="2 3">
    <name type="scientific">Virgibacillus natechei</name>
    <dbReference type="NCBI Taxonomy" id="1216297"/>
    <lineage>
        <taxon>Bacteria</taxon>
        <taxon>Bacillati</taxon>
        <taxon>Bacillota</taxon>
        <taxon>Bacilli</taxon>
        <taxon>Bacillales</taxon>
        <taxon>Bacillaceae</taxon>
        <taxon>Virgibacillus</taxon>
    </lineage>
</organism>
<dbReference type="InterPro" id="IPR013216">
    <property type="entry name" value="Methyltransf_11"/>
</dbReference>
<name>A0ABS4IJ44_9BACI</name>
<dbReference type="EMBL" id="JAGGKX010000019">
    <property type="protein sequence ID" value="MBP1970969.1"/>
    <property type="molecule type" value="Genomic_DNA"/>
</dbReference>
<dbReference type="Gene3D" id="3.40.50.150">
    <property type="entry name" value="Vaccinia Virus protein VP39"/>
    <property type="match status" value="1"/>
</dbReference>
<dbReference type="Proteomes" id="UP001519345">
    <property type="component" value="Unassembled WGS sequence"/>
</dbReference>
<dbReference type="Pfam" id="PF08241">
    <property type="entry name" value="Methyltransf_11"/>
    <property type="match status" value="1"/>
</dbReference>
<proteinExistence type="predicted"/>
<keyword evidence="3" id="KW-1185">Reference proteome</keyword>
<reference evidence="2 3" key="1">
    <citation type="submission" date="2021-03" db="EMBL/GenBank/DDBJ databases">
        <title>Genomic Encyclopedia of Type Strains, Phase IV (KMG-IV): sequencing the most valuable type-strain genomes for metagenomic binning, comparative biology and taxonomic classification.</title>
        <authorList>
            <person name="Goeker M."/>
        </authorList>
    </citation>
    <scope>NUCLEOTIDE SEQUENCE [LARGE SCALE GENOMIC DNA]</scope>
    <source>
        <strain evidence="2 3">DSM 25609</strain>
    </source>
</reference>
<dbReference type="GO" id="GO:0032259">
    <property type="term" value="P:methylation"/>
    <property type="evidence" value="ECO:0007669"/>
    <property type="project" value="UniProtKB-KW"/>
</dbReference>
<sequence>MTINFHNPDNKDSYSTRKADTSWHDTIKKMIDMQDIHYAVDVSCGGGIYSRALTDMGVAAVTGVDFSRTMIEEPSLSKIGPLLTACWVEAMIQLHLESVFSFLLLHQLTIYLIKRNTLFLMFLILLDVSI</sequence>
<keyword evidence="2" id="KW-0808">Transferase</keyword>
<dbReference type="InterPro" id="IPR029063">
    <property type="entry name" value="SAM-dependent_MTases_sf"/>
</dbReference>
<feature type="domain" description="Methyltransferase type 11" evidence="1">
    <location>
        <begin position="40"/>
        <end position="83"/>
    </location>
</feature>
<keyword evidence="2" id="KW-0489">Methyltransferase</keyword>
<evidence type="ECO:0000313" key="2">
    <source>
        <dbReference type="EMBL" id="MBP1970969.1"/>
    </source>
</evidence>
<accession>A0ABS4IJ44</accession>
<comment type="caution">
    <text evidence="2">The sequence shown here is derived from an EMBL/GenBank/DDBJ whole genome shotgun (WGS) entry which is preliminary data.</text>
</comment>